<comment type="caution">
    <text evidence="11">The sequence shown here is derived from an EMBL/GenBank/DDBJ whole genome shotgun (WGS) entry which is preliminary data.</text>
</comment>
<keyword evidence="4 10" id="KW-0436">Ligase</keyword>
<dbReference type="InterPro" id="IPR035434">
    <property type="entry name" value="GCL_bact_plant"/>
</dbReference>
<protein>
    <recommendedName>
        <fullName evidence="10">Glutamate--cysteine ligase</fullName>
        <ecNumber evidence="10">6.3.2.2</ecNumber>
    </recommendedName>
</protein>
<dbReference type="InterPro" id="IPR011556">
    <property type="entry name" value="Glut_cys_lig_pln_type"/>
</dbReference>
<evidence type="ECO:0000256" key="6">
    <source>
        <dbReference type="ARBA" id="ARBA00022741"/>
    </source>
</evidence>
<dbReference type="Proteomes" id="UP001620461">
    <property type="component" value="Unassembled WGS sequence"/>
</dbReference>
<dbReference type="PIRSF" id="PIRSF017901">
    <property type="entry name" value="GCL"/>
    <property type="match status" value="1"/>
</dbReference>
<dbReference type="EMBL" id="JADIKJ010000032">
    <property type="protein sequence ID" value="MFK2902208.1"/>
    <property type="molecule type" value="Genomic_DNA"/>
</dbReference>
<dbReference type="PANTHER" id="PTHR34378:SF1">
    <property type="entry name" value="GLUTAMATE--CYSTEINE LIGASE, CHLOROPLASTIC"/>
    <property type="match status" value="1"/>
</dbReference>
<organism evidence="11 12">
    <name type="scientific">Dyella jejuensis</name>
    <dbReference type="NCBI Taxonomy" id="1432009"/>
    <lineage>
        <taxon>Bacteria</taxon>
        <taxon>Pseudomonadati</taxon>
        <taxon>Pseudomonadota</taxon>
        <taxon>Gammaproteobacteria</taxon>
        <taxon>Lysobacterales</taxon>
        <taxon>Rhodanobacteraceae</taxon>
        <taxon>Dyella</taxon>
    </lineage>
</organism>
<dbReference type="PANTHER" id="PTHR34378">
    <property type="entry name" value="GLUTAMATE--CYSTEINE LIGASE, CHLOROPLASTIC"/>
    <property type="match status" value="1"/>
</dbReference>
<evidence type="ECO:0000256" key="3">
    <source>
        <dbReference type="ARBA" id="ARBA00011153"/>
    </source>
</evidence>
<dbReference type="EC" id="6.3.2.2" evidence="10"/>
<evidence type="ECO:0000313" key="12">
    <source>
        <dbReference type="Proteomes" id="UP001620461"/>
    </source>
</evidence>
<dbReference type="InterPro" id="IPR006336">
    <property type="entry name" value="GCS2"/>
</dbReference>
<evidence type="ECO:0000256" key="9">
    <source>
        <dbReference type="ARBA" id="ARBA00023157"/>
    </source>
</evidence>
<keyword evidence="12" id="KW-1185">Reference proteome</keyword>
<evidence type="ECO:0000256" key="2">
    <source>
        <dbReference type="ARBA" id="ARBA00010253"/>
    </source>
</evidence>
<proteinExistence type="inferred from homology"/>
<evidence type="ECO:0000256" key="7">
    <source>
        <dbReference type="ARBA" id="ARBA00022840"/>
    </source>
</evidence>
<evidence type="ECO:0000256" key="1">
    <source>
        <dbReference type="ARBA" id="ARBA00005006"/>
    </source>
</evidence>
<evidence type="ECO:0000256" key="4">
    <source>
        <dbReference type="ARBA" id="ARBA00022598"/>
    </source>
</evidence>
<sequence>MSIPSAIKSTPIHGRQQLIDYLAAGEKPREAWRIGTEHEKFGFRTDDLRAPAFEGERGIRALLEGIAARYGWEIAREGDTPVALIRDKANITLEPAGQLELSGAPLETIHQTCCEVNNHLEEVRSIADGMGLGFLGMGFQPKWRRDEMPWMPKGRYKIMREYMPKVGSLGLDMMTRTCTVQVNLDFESESDMARKFRTSLALQPIATALFADSPFTEGKPNGYLSYRSQVWTDTDPDRTGMLDFVFEDSFGYERYVDYVLKVPMYFSYQDGRYIDLAGQDFERFMAGTLDVLPGKQATMKDWADHLTTAFPEVRLKQYLEMRGADGGPWNRLCALPALWVGLLYDDDALRAAWDLVKDFSREERHALRDGVPKYGLKLPFRRGTVRDLARETLRIAAHGLKRRGRLNRHGADESIFLAPLIDIVDANETPAERKLALFHGEWHGNIDPVFKEFAY</sequence>
<dbReference type="RefSeq" id="WP_404549322.1">
    <property type="nucleotide sequence ID" value="NZ_JADIKJ010000032.1"/>
</dbReference>
<evidence type="ECO:0000256" key="8">
    <source>
        <dbReference type="ARBA" id="ARBA00022946"/>
    </source>
</evidence>
<reference evidence="11 12" key="1">
    <citation type="submission" date="2020-10" db="EMBL/GenBank/DDBJ databases">
        <title>Phylogeny of dyella-like bacteria.</title>
        <authorList>
            <person name="Fu J."/>
        </authorList>
    </citation>
    <scope>NUCLEOTIDE SEQUENCE [LARGE SCALE GENOMIC DNA]</scope>
    <source>
        <strain evidence="11 12">JP1</strain>
    </source>
</reference>
<keyword evidence="7 10" id="KW-0067">ATP-binding</keyword>
<comment type="similarity">
    <text evidence="10">Belongs to the glutamate--cysteine ligase type 2 family. EgtA subfamily.</text>
</comment>
<accession>A0ABW8JM64</accession>
<comment type="catalytic activity">
    <reaction evidence="10">
        <text>L-cysteine + L-glutamate + ATP = gamma-L-glutamyl-L-cysteine + ADP + phosphate + H(+)</text>
        <dbReference type="Rhea" id="RHEA:13285"/>
        <dbReference type="ChEBI" id="CHEBI:15378"/>
        <dbReference type="ChEBI" id="CHEBI:29985"/>
        <dbReference type="ChEBI" id="CHEBI:30616"/>
        <dbReference type="ChEBI" id="CHEBI:35235"/>
        <dbReference type="ChEBI" id="CHEBI:43474"/>
        <dbReference type="ChEBI" id="CHEBI:58173"/>
        <dbReference type="ChEBI" id="CHEBI:456216"/>
        <dbReference type="EC" id="6.3.2.2"/>
    </reaction>
</comment>
<comment type="pathway">
    <text evidence="1">Sulfur metabolism; glutathione biosynthesis; glutathione from L-cysteine and L-glutamate: step 1/2.</text>
</comment>
<evidence type="ECO:0000313" key="11">
    <source>
        <dbReference type="EMBL" id="MFK2902208.1"/>
    </source>
</evidence>
<dbReference type="Gene3D" id="3.30.590.20">
    <property type="match status" value="1"/>
</dbReference>
<keyword evidence="8" id="KW-0809">Transit peptide</keyword>
<dbReference type="GO" id="GO:0004357">
    <property type="term" value="F:glutamate-cysteine ligase activity"/>
    <property type="evidence" value="ECO:0007669"/>
    <property type="project" value="UniProtKB-EC"/>
</dbReference>
<keyword evidence="9" id="KW-1015">Disulfide bond</keyword>
<evidence type="ECO:0000256" key="10">
    <source>
        <dbReference type="PIRNR" id="PIRNR017901"/>
    </source>
</evidence>
<dbReference type="NCBIfam" id="TIGR01436">
    <property type="entry name" value="glu_cys_lig_pln"/>
    <property type="match status" value="1"/>
</dbReference>
<gene>
    <name evidence="11" type="ORF">ISP15_17915</name>
</gene>
<comment type="similarity">
    <text evidence="2">Belongs to the carboxylate-amine ligase family. Glutamate--cysteine ligase type 2 subfamily.</text>
</comment>
<evidence type="ECO:0000256" key="5">
    <source>
        <dbReference type="ARBA" id="ARBA00022684"/>
    </source>
</evidence>
<dbReference type="SUPFAM" id="SSF55931">
    <property type="entry name" value="Glutamine synthetase/guanido kinase"/>
    <property type="match status" value="1"/>
</dbReference>
<keyword evidence="5" id="KW-0317">Glutathione biosynthesis</keyword>
<dbReference type="Pfam" id="PF04107">
    <property type="entry name" value="GCS2"/>
    <property type="match status" value="1"/>
</dbReference>
<comment type="function">
    <text evidence="10">Catalyzes the synthesis of gamma-glutamylcysteine (gamma-GC).</text>
</comment>
<dbReference type="InterPro" id="IPR014746">
    <property type="entry name" value="Gln_synth/guanido_kin_cat_dom"/>
</dbReference>
<name>A0ABW8JM64_9GAMM</name>
<keyword evidence="6 10" id="KW-0547">Nucleotide-binding</keyword>
<comment type="subunit">
    <text evidence="3">Homodimer or monomer when oxidized or reduced, respectively.</text>
</comment>